<dbReference type="RefSeq" id="XP_008606180.1">
    <property type="nucleotide sequence ID" value="XM_008607958.1"/>
</dbReference>
<name>T0R0M9_SAPDV</name>
<keyword evidence="5 6" id="KW-0472">Membrane</keyword>
<dbReference type="Proteomes" id="UP000030762">
    <property type="component" value="Unassembled WGS sequence"/>
</dbReference>
<evidence type="ECO:0000313" key="8">
    <source>
        <dbReference type="EMBL" id="EQC40481.1"/>
    </source>
</evidence>
<proteinExistence type="inferred from homology"/>
<evidence type="ECO:0000256" key="7">
    <source>
        <dbReference type="SAM" id="MobiDB-lite"/>
    </source>
</evidence>
<dbReference type="InterPro" id="IPR006214">
    <property type="entry name" value="Bax_inhibitor_1-related"/>
</dbReference>
<feature type="region of interest" description="Disordered" evidence="7">
    <location>
        <begin position="1"/>
        <end position="28"/>
    </location>
</feature>
<feature type="transmembrane region" description="Helical" evidence="6">
    <location>
        <begin position="203"/>
        <end position="224"/>
    </location>
</feature>
<feature type="transmembrane region" description="Helical" evidence="6">
    <location>
        <begin position="145"/>
        <end position="167"/>
    </location>
</feature>
<dbReference type="OMA" id="MIERAIC"/>
<organism evidence="8 9">
    <name type="scientific">Saprolegnia diclina (strain VS20)</name>
    <dbReference type="NCBI Taxonomy" id="1156394"/>
    <lineage>
        <taxon>Eukaryota</taxon>
        <taxon>Sar</taxon>
        <taxon>Stramenopiles</taxon>
        <taxon>Oomycota</taxon>
        <taxon>Saprolegniomycetes</taxon>
        <taxon>Saprolegniales</taxon>
        <taxon>Saprolegniaceae</taxon>
        <taxon>Saprolegnia</taxon>
    </lineage>
</organism>
<dbReference type="GO" id="GO:0016020">
    <property type="term" value="C:membrane"/>
    <property type="evidence" value="ECO:0007669"/>
    <property type="project" value="UniProtKB-SubCell"/>
</dbReference>
<dbReference type="OrthoDB" id="1277691at2759"/>
<dbReference type="STRING" id="1156394.T0R0M9"/>
<evidence type="ECO:0000256" key="3">
    <source>
        <dbReference type="ARBA" id="ARBA00022692"/>
    </source>
</evidence>
<dbReference type="PANTHER" id="PTHR23291">
    <property type="entry name" value="BAX INHIBITOR-RELATED"/>
    <property type="match status" value="1"/>
</dbReference>
<dbReference type="VEuPathDB" id="FungiDB:SDRG_02373"/>
<evidence type="ECO:0000256" key="2">
    <source>
        <dbReference type="ARBA" id="ARBA00010350"/>
    </source>
</evidence>
<evidence type="ECO:0008006" key="10">
    <source>
        <dbReference type="Google" id="ProtNLM"/>
    </source>
</evidence>
<feature type="transmembrane region" description="Helical" evidence="6">
    <location>
        <begin position="89"/>
        <end position="107"/>
    </location>
</feature>
<dbReference type="Pfam" id="PF01027">
    <property type="entry name" value="Bax1-I"/>
    <property type="match status" value="1"/>
</dbReference>
<comment type="subcellular location">
    <subcellularLocation>
        <location evidence="1">Membrane</location>
        <topology evidence="1">Multi-pass membrane protein</topology>
    </subcellularLocation>
</comment>
<feature type="transmembrane region" description="Helical" evidence="6">
    <location>
        <begin position="174"/>
        <end position="197"/>
    </location>
</feature>
<dbReference type="eggNOG" id="KOG1629">
    <property type="taxonomic scope" value="Eukaryota"/>
</dbReference>
<keyword evidence="4 6" id="KW-1133">Transmembrane helix</keyword>
<evidence type="ECO:0000256" key="6">
    <source>
        <dbReference type="RuleBase" id="RU004379"/>
    </source>
</evidence>
<dbReference type="InParanoid" id="T0R0M9"/>
<keyword evidence="3 6" id="KW-0812">Transmembrane</keyword>
<dbReference type="FunCoup" id="T0R0M9">
    <property type="interactions" value="21"/>
</dbReference>
<evidence type="ECO:0000313" key="9">
    <source>
        <dbReference type="Proteomes" id="UP000030762"/>
    </source>
</evidence>
<keyword evidence="9" id="KW-1185">Reference proteome</keyword>
<dbReference type="EMBL" id="JH767136">
    <property type="protein sequence ID" value="EQC40481.1"/>
    <property type="molecule type" value="Genomic_DNA"/>
</dbReference>
<evidence type="ECO:0000256" key="5">
    <source>
        <dbReference type="ARBA" id="ARBA00023136"/>
    </source>
</evidence>
<accession>T0R0M9</accession>
<reference evidence="8 9" key="1">
    <citation type="submission" date="2012-04" db="EMBL/GenBank/DDBJ databases">
        <title>The Genome Sequence of Saprolegnia declina VS20.</title>
        <authorList>
            <consortium name="The Broad Institute Genome Sequencing Platform"/>
            <person name="Russ C."/>
            <person name="Nusbaum C."/>
            <person name="Tyler B."/>
            <person name="van West P."/>
            <person name="Dieguez-Uribeondo J."/>
            <person name="de Bruijn I."/>
            <person name="Tripathy S."/>
            <person name="Jiang R."/>
            <person name="Young S.K."/>
            <person name="Zeng Q."/>
            <person name="Gargeya S."/>
            <person name="Fitzgerald M."/>
            <person name="Haas B."/>
            <person name="Abouelleil A."/>
            <person name="Alvarado L."/>
            <person name="Arachchi H.M."/>
            <person name="Berlin A."/>
            <person name="Chapman S.B."/>
            <person name="Goldberg J."/>
            <person name="Griggs A."/>
            <person name="Gujja S."/>
            <person name="Hansen M."/>
            <person name="Howarth C."/>
            <person name="Imamovic A."/>
            <person name="Larimer J."/>
            <person name="McCowen C."/>
            <person name="Montmayeur A."/>
            <person name="Murphy C."/>
            <person name="Neiman D."/>
            <person name="Pearson M."/>
            <person name="Priest M."/>
            <person name="Roberts A."/>
            <person name="Saif S."/>
            <person name="Shea T."/>
            <person name="Sisk P."/>
            <person name="Sykes S."/>
            <person name="Wortman J."/>
            <person name="Nusbaum C."/>
            <person name="Birren B."/>
        </authorList>
    </citation>
    <scope>NUCLEOTIDE SEQUENCE [LARGE SCALE GENOMIC DNA]</scope>
    <source>
        <strain evidence="8 9">VS20</strain>
    </source>
</reference>
<sequence length="264" mass="28724">MTRVERSRSLDSGAEQASGKKEGMPVTATPLGPAVSMGTGRPQLTWDLVFEMSDVSGHVRRHLLRVYTTLGLMVLFAAIGVLLDLRWPVHPAITGLVIGLPLLFAIMCTPPARLAFRLTCAMLLATSMGASIGNSVQHALAIDPALIGLAFGCTTLIFVTMSLCAYFATHRASFFLYGFLSSALLPLIVLSVAADFIHSPFLVYVSLYAGLLLFSLFIIVDTQLMIERAICGEDDFVWHALDLFLDVINIFVRILAIFNVTNDD</sequence>
<dbReference type="PANTHER" id="PTHR23291:SF32">
    <property type="entry name" value="BAX INHIBITOR 1"/>
    <property type="match status" value="1"/>
</dbReference>
<evidence type="ECO:0000256" key="4">
    <source>
        <dbReference type="ARBA" id="ARBA00022989"/>
    </source>
</evidence>
<evidence type="ECO:0000256" key="1">
    <source>
        <dbReference type="ARBA" id="ARBA00004141"/>
    </source>
</evidence>
<feature type="transmembrane region" description="Helical" evidence="6">
    <location>
        <begin position="62"/>
        <end position="83"/>
    </location>
</feature>
<gene>
    <name evidence="8" type="ORF">SDRG_02373</name>
</gene>
<dbReference type="AlphaFoldDB" id="T0R0M9"/>
<dbReference type="GeneID" id="19943100"/>
<protein>
    <recommendedName>
        <fullName evidence="10">Bax inhibitor 1</fullName>
    </recommendedName>
</protein>
<comment type="similarity">
    <text evidence="2 6">Belongs to the BI1 family.</text>
</comment>
<feature type="transmembrane region" description="Helical" evidence="6">
    <location>
        <begin position="114"/>
        <end position="133"/>
    </location>
</feature>